<sequence length="515" mass="55002">MVNVTSLVWRHADSAPHRVAVMSPTQRLGYGALREVNAYVAAAVRAAGLVPLDRVVLVAPSIPEFPAVYYGLHAAGVTVVTMNTMSTPHEIGYVLDDAEVSLVIAWQGCAEAAEVAAREREIACWRILPGGRLAGAPDTASYDSLVVHDHAPDDTAVILYTSGTTGRPKGAELTAANLVATCDSFVPVLDITTDDRFGTGLPLFHVFGQCVCMNTTLVNGASFGIISPFDPAAMIEMITRERLTTVSGVPTMWNAMLHVPGYGPDDFRALRLASSGGASMPVEVMRAFQERFDCAILEGYGLTETCGATSFNDLHRPAKPGTVGPALPGTSIEIRDPDGAPAPVGQVGEVFLKGPTVMKGYWNRPDATAADLRDGWLRTGDLGALDEDGYLSIVDRVKDLVIRGGYNVYPREVEEVLYAHPDVVEAAVVGVPDAHYGEEVAAVVVLTPGSTATAESLRAWAKERLSAYKVPRLYQFVDALPKGSTGKILKRAIDRGTLTREPTEQPATTTSRSVR</sequence>
<gene>
    <name evidence="4" type="ORF">AB3X52_09130</name>
</gene>
<feature type="compositionally biased region" description="Basic and acidic residues" evidence="1">
    <location>
        <begin position="493"/>
        <end position="503"/>
    </location>
</feature>
<dbReference type="InterPro" id="IPR025110">
    <property type="entry name" value="AMP-bd_C"/>
</dbReference>
<evidence type="ECO:0000259" key="2">
    <source>
        <dbReference type="Pfam" id="PF00501"/>
    </source>
</evidence>
<evidence type="ECO:0000313" key="5">
    <source>
        <dbReference type="Proteomes" id="UP001556631"/>
    </source>
</evidence>
<reference evidence="4 5" key="1">
    <citation type="submission" date="2024-07" db="EMBL/GenBank/DDBJ databases">
        <authorList>
            <person name="Lee S."/>
            <person name="Kang M."/>
        </authorList>
    </citation>
    <scope>NUCLEOTIDE SEQUENCE [LARGE SCALE GENOMIC DNA]</scope>
    <source>
        <strain evidence="4 5">DS6</strain>
    </source>
</reference>
<protein>
    <submittedName>
        <fullName evidence="4">AMP-binding protein</fullName>
    </submittedName>
</protein>
<dbReference type="InterPro" id="IPR000873">
    <property type="entry name" value="AMP-dep_synth/lig_dom"/>
</dbReference>
<evidence type="ECO:0000256" key="1">
    <source>
        <dbReference type="SAM" id="MobiDB-lite"/>
    </source>
</evidence>
<dbReference type="PANTHER" id="PTHR43767">
    <property type="entry name" value="LONG-CHAIN-FATTY-ACID--COA LIGASE"/>
    <property type="match status" value="1"/>
</dbReference>
<dbReference type="InterPro" id="IPR050237">
    <property type="entry name" value="ATP-dep_AMP-bd_enzyme"/>
</dbReference>
<feature type="domain" description="AMP-binding enzyme C-terminal" evidence="3">
    <location>
        <begin position="412"/>
        <end position="487"/>
    </location>
</feature>
<feature type="domain" description="AMP-dependent synthetase/ligase" evidence="2">
    <location>
        <begin position="9"/>
        <end position="362"/>
    </location>
</feature>
<name>A0ABV3T0H1_9ACTN</name>
<proteinExistence type="predicted"/>
<feature type="compositionally biased region" description="Polar residues" evidence="1">
    <location>
        <begin position="505"/>
        <end position="515"/>
    </location>
</feature>
<dbReference type="Proteomes" id="UP001556631">
    <property type="component" value="Unassembled WGS sequence"/>
</dbReference>
<accession>A0ABV3T0H1</accession>
<dbReference type="Pfam" id="PF13193">
    <property type="entry name" value="AMP-binding_C"/>
    <property type="match status" value="1"/>
</dbReference>
<comment type="caution">
    <text evidence="4">The sequence shown here is derived from an EMBL/GenBank/DDBJ whole genome shotgun (WGS) entry which is preliminary data.</text>
</comment>
<dbReference type="InterPro" id="IPR020845">
    <property type="entry name" value="AMP-binding_CS"/>
</dbReference>
<organism evidence="4 5">
    <name type="scientific">Nocardioides eburneus</name>
    <dbReference type="NCBI Taxonomy" id="3231482"/>
    <lineage>
        <taxon>Bacteria</taxon>
        <taxon>Bacillati</taxon>
        <taxon>Actinomycetota</taxon>
        <taxon>Actinomycetes</taxon>
        <taxon>Propionibacteriales</taxon>
        <taxon>Nocardioidaceae</taxon>
        <taxon>Nocardioides</taxon>
    </lineage>
</organism>
<keyword evidence="5" id="KW-1185">Reference proteome</keyword>
<dbReference type="EMBL" id="JBFPJR010000013">
    <property type="protein sequence ID" value="MEX0427780.1"/>
    <property type="molecule type" value="Genomic_DNA"/>
</dbReference>
<dbReference type="SUPFAM" id="SSF56801">
    <property type="entry name" value="Acetyl-CoA synthetase-like"/>
    <property type="match status" value="1"/>
</dbReference>
<dbReference type="Gene3D" id="3.30.300.30">
    <property type="match status" value="1"/>
</dbReference>
<dbReference type="Gene3D" id="3.40.50.12780">
    <property type="entry name" value="N-terminal domain of ligase-like"/>
    <property type="match status" value="1"/>
</dbReference>
<dbReference type="InterPro" id="IPR042099">
    <property type="entry name" value="ANL_N_sf"/>
</dbReference>
<evidence type="ECO:0000313" key="4">
    <source>
        <dbReference type="EMBL" id="MEX0427780.1"/>
    </source>
</evidence>
<dbReference type="PANTHER" id="PTHR43767:SF1">
    <property type="entry name" value="NONRIBOSOMAL PEPTIDE SYNTHASE PES1 (EUROFUNG)-RELATED"/>
    <property type="match status" value="1"/>
</dbReference>
<dbReference type="RefSeq" id="WP_367993491.1">
    <property type="nucleotide sequence ID" value="NZ_JBFPJR010000013.1"/>
</dbReference>
<dbReference type="Pfam" id="PF00501">
    <property type="entry name" value="AMP-binding"/>
    <property type="match status" value="1"/>
</dbReference>
<dbReference type="PROSITE" id="PS00455">
    <property type="entry name" value="AMP_BINDING"/>
    <property type="match status" value="1"/>
</dbReference>
<evidence type="ECO:0000259" key="3">
    <source>
        <dbReference type="Pfam" id="PF13193"/>
    </source>
</evidence>
<feature type="region of interest" description="Disordered" evidence="1">
    <location>
        <begin position="493"/>
        <end position="515"/>
    </location>
</feature>
<dbReference type="InterPro" id="IPR045851">
    <property type="entry name" value="AMP-bd_C_sf"/>
</dbReference>